<accession>A0A814G2G3</accession>
<dbReference type="InterPro" id="IPR021109">
    <property type="entry name" value="Peptidase_aspartic_dom_sf"/>
</dbReference>
<proteinExistence type="predicted"/>
<organism evidence="2 3">
    <name type="scientific">Brachionus calyciflorus</name>
    <dbReference type="NCBI Taxonomy" id="104777"/>
    <lineage>
        <taxon>Eukaryota</taxon>
        <taxon>Metazoa</taxon>
        <taxon>Spiralia</taxon>
        <taxon>Gnathifera</taxon>
        <taxon>Rotifera</taxon>
        <taxon>Eurotatoria</taxon>
        <taxon>Monogononta</taxon>
        <taxon>Pseudotrocha</taxon>
        <taxon>Ploima</taxon>
        <taxon>Brachionidae</taxon>
        <taxon>Brachionus</taxon>
    </lineage>
</organism>
<dbReference type="AlphaFoldDB" id="A0A814G2G3"/>
<evidence type="ECO:0000256" key="1">
    <source>
        <dbReference type="SAM" id="MobiDB-lite"/>
    </source>
</evidence>
<evidence type="ECO:0000313" key="2">
    <source>
        <dbReference type="EMBL" id="CAF0993217.1"/>
    </source>
</evidence>
<sequence>MAEEEKIFYFKEGLKERTKKEIICRGINRVSEAIPLAIQLETVMSNVSKINFVKSNKTYKNYPKKSNNNYHKSQQQALGKDHNISNKTKIGKDKNNYSQKNNKFKESVICSRCRPKKLNTEPSAQNKNESFVGAPHSVMNHMTAVLNNFKIFMSNNSIKTASGTISKISGRTKSLEVDIRGNKSMIEFIVFDHEDHDILFGMDWFHQTKSGNFPLKE</sequence>
<dbReference type="Gene3D" id="2.40.70.10">
    <property type="entry name" value="Acid Proteases"/>
    <property type="match status" value="1"/>
</dbReference>
<reference evidence="2" key="1">
    <citation type="submission" date="2021-02" db="EMBL/GenBank/DDBJ databases">
        <authorList>
            <person name="Nowell W R."/>
        </authorList>
    </citation>
    <scope>NUCLEOTIDE SEQUENCE</scope>
    <source>
        <strain evidence="2">Ploen Becks lab</strain>
    </source>
</reference>
<dbReference type="EMBL" id="CAJNOC010003679">
    <property type="protein sequence ID" value="CAF0993217.1"/>
    <property type="molecule type" value="Genomic_DNA"/>
</dbReference>
<dbReference type="Proteomes" id="UP000663879">
    <property type="component" value="Unassembled WGS sequence"/>
</dbReference>
<feature type="compositionally biased region" description="Low complexity" evidence="1">
    <location>
        <begin position="61"/>
        <end position="73"/>
    </location>
</feature>
<dbReference type="Pfam" id="PF08284">
    <property type="entry name" value="RVP_2"/>
    <property type="match status" value="1"/>
</dbReference>
<comment type="caution">
    <text evidence="2">The sequence shown here is derived from an EMBL/GenBank/DDBJ whole genome shotgun (WGS) entry which is preliminary data.</text>
</comment>
<evidence type="ECO:0000313" key="3">
    <source>
        <dbReference type="Proteomes" id="UP000663879"/>
    </source>
</evidence>
<feature type="compositionally biased region" description="Basic and acidic residues" evidence="1">
    <location>
        <begin position="79"/>
        <end position="95"/>
    </location>
</feature>
<keyword evidence="3" id="KW-1185">Reference proteome</keyword>
<feature type="region of interest" description="Disordered" evidence="1">
    <location>
        <begin position="61"/>
        <end position="97"/>
    </location>
</feature>
<name>A0A814G2G3_9BILA</name>
<dbReference type="OrthoDB" id="5597136at2759"/>
<dbReference type="CDD" id="cd00303">
    <property type="entry name" value="retropepsin_like"/>
    <property type="match status" value="1"/>
</dbReference>
<protein>
    <submittedName>
        <fullName evidence="2">Uncharacterized protein</fullName>
    </submittedName>
</protein>
<gene>
    <name evidence="2" type="ORF">OXX778_LOCUS16023</name>
</gene>